<gene>
    <name evidence="1" type="ORF">PFTANZ_03188</name>
</gene>
<dbReference type="EMBL" id="KI926435">
    <property type="protein sequence ID" value="ETW36095.1"/>
    <property type="molecule type" value="Genomic_DNA"/>
</dbReference>
<dbReference type="Proteomes" id="UP000030708">
    <property type="component" value="Unassembled WGS sequence"/>
</dbReference>
<dbReference type="PANTHER" id="PTHR16220:SF0">
    <property type="entry name" value="WD REPEAT-CONTAINING PROTEIN WRAP73"/>
    <property type="match status" value="1"/>
</dbReference>
<evidence type="ECO:0008006" key="3">
    <source>
        <dbReference type="Google" id="ProtNLM"/>
    </source>
</evidence>
<reference evidence="1 2" key="1">
    <citation type="submission" date="2013-02" db="EMBL/GenBank/DDBJ databases">
        <title>The Genome Annotation of Plasmodium falciparum Tanzania (2000708).</title>
        <authorList>
            <consortium name="The Broad Institute Genome Sequencing Platform"/>
            <consortium name="The Broad Institute Genome Sequencing Center for Infectious Disease"/>
            <person name="Neafsey D."/>
            <person name="Hoffman S."/>
            <person name="Volkman S."/>
            <person name="Rosenthal P."/>
            <person name="Walker B."/>
            <person name="Young S.K."/>
            <person name="Zeng Q."/>
            <person name="Gargeya S."/>
            <person name="Fitzgerald M."/>
            <person name="Haas B."/>
            <person name="Abouelleil A."/>
            <person name="Allen A.W."/>
            <person name="Alvarado L."/>
            <person name="Arachchi H.M."/>
            <person name="Berlin A.M."/>
            <person name="Chapman S.B."/>
            <person name="Gainer-Dewar J."/>
            <person name="Goldberg J."/>
            <person name="Griggs A."/>
            <person name="Gujja S."/>
            <person name="Hansen M."/>
            <person name="Howarth C."/>
            <person name="Imamovic A."/>
            <person name="Ireland A."/>
            <person name="Larimer J."/>
            <person name="McCowan C."/>
            <person name="Murphy C."/>
            <person name="Pearson M."/>
            <person name="Poon T.W."/>
            <person name="Priest M."/>
            <person name="Roberts A."/>
            <person name="Saif S."/>
            <person name="Shea T."/>
            <person name="Sisk P."/>
            <person name="Sykes S."/>
            <person name="Wortman J."/>
            <person name="Nusbaum C."/>
            <person name="Birren B."/>
        </authorList>
    </citation>
    <scope>NUCLEOTIDE SEQUENCE [LARGE SCALE GENOMIC DNA]</scope>
    <source>
        <strain evidence="2">Tanzania (2000708)</strain>
    </source>
</reference>
<reference evidence="1 2" key="2">
    <citation type="submission" date="2013-02" db="EMBL/GenBank/DDBJ databases">
        <title>The Genome Sequence of Plasmodium falciparum Tanzania (2000708).</title>
        <authorList>
            <consortium name="The Broad Institute Genome Sequencing Platform"/>
            <consortium name="The Broad Institute Genome Sequencing Center for Infectious Disease"/>
            <person name="Neafsey D."/>
            <person name="Cheeseman I."/>
            <person name="Volkman S."/>
            <person name="Adams J."/>
            <person name="Walker B."/>
            <person name="Young S.K."/>
            <person name="Zeng Q."/>
            <person name="Gargeya S."/>
            <person name="Fitzgerald M."/>
            <person name="Haas B."/>
            <person name="Abouelleil A."/>
            <person name="Alvarado L."/>
            <person name="Arachchi H.M."/>
            <person name="Berlin A.M."/>
            <person name="Chapman S.B."/>
            <person name="Dewar J."/>
            <person name="Goldberg J."/>
            <person name="Griggs A."/>
            <person name="Gujja S."/>
            <person name="Hansen M."/>
            <person name="Howarth C."/>
            <person name="Imamovic A."/>
            <person name="Larimer J."/>
            <person name="McCowan C."/>
            <person name="Murphy C."/>
            <person name="Neiman D."/>
            <person name="Pearson M."/>
            <person name="Priest M."/>
            <person name="Roberts A."/>
            <person name="Saif S."/>
            <person name="Shea T."/>
            <person name="Sisk P."/>
            <person name="Sykes S."/>
            <person name="Wortman J."/>
            <person name="Nusbaum C."/>
            <person name="Birren B."/>
        </authorList>
    </citation>
    <scope>NUCLEOTIDE SEQUENCE [LARGE SCALE GENOMIC DNA]</scope>
    <source>
        <strain evidence="2">Tanzania (2000708)</strain>
    </source>
</reference>
<organism evidence="1 2">
    <name type="scientific">Plasmodium falciparum Tanzania</name>
    <name type="common">2000708</name>
    <dbReference type="NCBI Taxonomy" id="1036725"/>
    <lineage>
        <taxon>Eukaryota</taxon>
        <taxon>Sar</taxon>
        <taxon>Alveolata</taxon>
        <taxon>Apicomplexa</taxon>
        <taxon>Aconoidasida</taxon>
        <taxon>Haemosporida</taxon>
        <taxon>Plasmodiidae</taxon>
        <taxon>Plasmodium</taxon>
        <taxon>Plasmodium (Laverania)</taxon>
    </lineage>
</organism>
<dbReference type="GO" id="GO:1990811">
    <property type="term" value="C:MWP complex"/>
    <property type="evidence" value="ECO:0007669"/>
    <property type="project" value="TreeGrafter"/>
</dbReference>
<evidence type="ECO:0000313" key="2">
    <source>
        <dbReference type="Proteomes" id="UP000030708"/>
    </source>
</evidence>
<accession>A0A024W6E6</accession>
<sequence length="463" mass="54224">MCCTFWGLRLDNTCNNMKSVDIIKCDMCFFSHDGLFLIYTIINKIFVIQVKNLEMYRIYVESYKVDDIKLSSDNIHFLTLIKNKGCVCIYSFYKNNLINKICDYFQTYDHSFFLSKHNNIGIVKYEKKCLTIYNMNNPEKCLINIENIKYQNKGYCSNYINTIFACLVENKKDVNILLLSLFNYTIIKIIKCINFFPNDILFSKSDHIIAYSNKNRSLHIYSIDGDLLHVYKYAEDLGGINIVSINKMKNTLALGLENGYVKILCLENFKEIKFFFLDNTLQMNDKLNIYKENISSKNHINDILSTNIKSKRKKNEHFSFYTNVSEGIKEGEYKLKREKGSVEVATKIGITFLSFSICGNYLSVLNEIHNNVVRIYETKNYSCIAILQQKNKVTFIQWDNILYKPRLLICTCTCYLFMWLPFECAVIKISNDFVCKEAEWNNDGTLLLTKNDNSLALFYPRKK</sequence>
<name>A0A024W6E6_PLAFA</name>
<protein>
    <recommendedName>
        <fullName evidence="3">WD repeat-containing protein WRAP73</fullName>
    </recommendedName>
</protein>
<dbReference type="InterPro" id="IPR036322">
    <property type="entry name" value="WD40_repeat_dom_sf"/>
</dbReference>
<dbReference type="InterPro" id="IPR052778">
    <property type="entry name" value="Centrosome-WD_assoc"/>
</dbReference>
<dbReference type="eggNOG" id="KOG4497">
    <property type="taxonomic scope" value="Eukaryota"/>
</dbReference>
<dbReference type="PANTHER" id="PTHR16220">
    <property type="entry name" value="WD REPEAT PROTEIN 8-RELATED"/>
    <property type="match status" value="1"/>
</dbReference>
<proteinExistence type="predicted"/>
<dbReference type="OrthoDB" id="308690at2759"/>
<dbReference type="SUPFAM" id="SSF50978">
    <property type="entry name" value="WD40 repeat-like"/>
    <property type="match status" value="1"/>
</dbReference>
<dbReference type="Gene3D" id="2.130.10.10">
    <property type="entry name" value="YVTN repeat-like/Quinoprotein amine dehydrogenase"/>
    <property type="match status" value="1"/>
</dbReference>
<evidence type="ECO:0000313" key="1">
    <source>
        <dbReference type="EMBL" id="ETW36095.1"/>
    </source>
</evidence>
<dbReference type="InterPro" id="IPR015943">
    <property type="entry name" value="WD40/YVTN_repeat-like_dom_sf"/>
</dbReference>
<dbReference type="AlphaFoldDB" id="A0A024W6E6"/>
<dbReference type="GO" id="GO:0005815">
    <property type="term" value="C:microtubule organizing center"/>
    <property type="evidence" value="ECO:0007669"/>
    <property type="project" value="TreeGrafter"/>
</dbReference>